<dbReference type="InterPro" id="IPR036909">
    <property type="entry name" value="Cyt_c-like_dom_sf"/>
</dbReference>
<dbReference type="GO" id="GO:0009055">
    <property type="term" value="F:electron transfer activity"/>
    <property type="evidence" value="ECO:0007669"/>
    <property type="project" value="InterPro"/>
</dbReference>
<dbReference type="InterPro" id="IPR011444">
    <property type="entry name" value="DUF1549"/>
</dbReference>
<feature type="domain" description="DUF1549" evidence="1">
    <location>
        <begin position="167"/>
        <end position="371"/>
    </location>
</feature>
<dbReference type="SUPFAM" id="SSF46626">
    <property type="entry name" value="Cytochrome c"/>
    <property type="match status" value="1"/>
</dbReference>
<accession>A0AAQ3L7P3</accession>
<evidence type="ECO:0000259" key="1">
    <source>
        <dbReference type="Pfam" id="PF07583"/>
    </source>
</evidence>
<dbReference type="PANTHER" id="PTHR35889:SF3">
    <property type="entry name" value="F-BOX DOMAIN-CONTAINING PROTEIN"/>
    <property type="match status" value="1"/>
</dbReference>
<proteinExistence type="predicted"/>
<dbReference type="Pfam" id="PF07635">
    <property type="entry name" value="PSCyt1"/>
    <property type="match status" value="1"/>
</dbReference>
<dbReference type="Pfam" id="PF07583">
    <property type="entry name" value="PSCyt2"/>
    <property type="match status" value="1"/>
</dbReference>
<name>A0AAQ3L7P3_9BACT</name>
<gene>
    <name evidence="4" type="ORF">RZN69_12235</name>
</gene>
<evidence type="ECO:0000313" key="4">
    <source>
        <dbReference type="EMBL" id="WOO39384.1"/>
    </source>
</evidence>
<protein>
    <submittedName>
        <fullName evidence="4">PSD1 and planctomycete cytochrome C domain-containing protein</fullName>
    </submittedName>
</protein>
<dbReference type="AlphaFoldDB" id="A0AAQ3L7P3"/>
<sequence>MPLLVRLYNIPIIAFVLPLFLLLGCADSTKEASVADMQSDAASAHEESGIAIKVEPISFNRDVRPILSENCYFCHGPDETNNKADLRLDLRDAAIASGVLVPGDAANSELVKRIMTDDVDDVMPPPDAHKTLTDEQKALMARWIDEGAEYEGHWSYQRVERPDYASIDAIVSNNLKERGLNFSPPADKETLVRRVYLDVTGLPPTPEEARAFLDDESTDAYEKLIDRLLESPHYGEYMAIYWLDAVRFADSVGYHGDQSRDASAFRDYVIEAFNANMPFDQFTIEQIAGDLLPDPTLRQRIAASYNHLNQVSKEGGIQDKEYIKKYQAERVRTTSTAWLGSTLACAECHDHKFDPFTAKDFYSFSAFFADILEKGAWTGNGSYQEDIQPFIESLGLHLPKQTSKAGFGLTLEVPNRTFLLNQEKHELELEAHKQRLNAGTPSAHAEFETWLAAEKRFHEQGIQRTYQFEVKDTENDIAPLELNLPSQPIKSMNFQVAYNDKVENKKAQFGVVVHFDTKSYLLAWGDDIEVEGLERIKQKRPWRYKAVNDQSFNLSDLKLPSDVEMLNSIEFISNANEEGDPAFKLQRVDVTTRRYDVPKGTLEDENIALVEEYLAGTISEENNTNLRHKFFEKHASSEDLSEAQEKYSEVNNLLNGSRYVPATVSAKPREIKILPRGNWMDESGEVVLPTTPSFLPDLRASTETERLTRLDLAQWIVSRENPLTARAYVNRLWAQYFGTALSSAPEDLGLQGEYPVYPELLEWLAAEFMESGWDVKRLVKQIVMSRTYRQSSEANPELMELDPYNRLLARQTPRRLPAESIRDNALAASGLLVRNIGGPSVRPYQPANYYQHLNFPRRKYVSDTNHDQYRRGVYTHWQRTFLHPMLMAFDAPSRDECTVLRAQSNTPLQALNLLNDPTFVEAAKALADKLVTSQTEDELRLADAFEAVLMREPSKREMEVMLTFLSRERERFAEEPERSKSFLNVGLYRVNESIPKSEIAAWTSVCRAIFNLNESITKY</sequence>
<dbReference type="Pfam" id="PF07587">
    <property type="entry name" value="PSD1"/>
    <property type="match status" value="1"/>
</dbReference>
<dbReference type="InterPro" id="IPR011429">
    <property type="entry name" value="Cyt_c_Planctomycete-type"/>
</dbReference>
<feature type="domain" description="Cytochrome C Planctomycete-type" evidence="3">
    <location>
        <begin position="71"/>
        <end position="127"/>
    </location>
</feature>
<evidence type="ECO:0000259" key="2">
    <source>
        <dbReference type="Pfam" id="PF07587"/>
    </source>
</evidence>
<dbReference type="Proteomes" id="UP001304300">
    <property type="component" value="Chromosome"/>
</dbReference>
<feature type="domain" description="DUF1553" evidence="2">
    <location>
        <begin position="708"/>
        <end position="965"/>
    </location>
</feature>
<dbReference type="PANTHER" id="PTHR35889">
    <property type="entry name" value="CYCLOINULO-OLIGOSACCHARIDE FRUCTANOTRANSFERASE-RELATED"/>
    <property type="match status" value="1"/>
</dbReference>
<evidence type="ECO:0000313" key="5">
    <source>
        <dbReference type="Proteomes" id="UP001304300"/>
    </source>
</evidence>
<dbReference type="KEGG" id="puo:RZN69_12235"/>
<reference evidence="4 5" key="1">
    <citation type="submission" date="2023-10" db="EMBL/GenBank/DDBJ databases">
        <title>Rubellicoccus peritrichatus gen. nov., sp. nov., isolated from an algae of coral reef tank.</title>
        <authorList>
            <person name="Luo J."/>
        </authorList>
    </citation>
    <scope>NUCLEOTIDE SEQUENCE [LARGE SCALE GENOMIC DNA]</scope>
    <source>
        <strain evidence="4 5">CR14</strain>
    </source>
</reference>
<evidence type="ECO:0000259" key="3">
    <source>
        <dbReference type="Pfam" id="PF07635"/>
    </source>
</evidence>
<dbReference type="PROSITE" id="PS51257">
    <property type="entry name" value="PROKAR_LIPOPROTEIN"/>
    <property type="match status" value="1"/>
</dbReference>
<dbReference type="RefSeq" id="WP_317831258.1">
    <property type="nucleotide sequence ID" value="NZ_CP136920.1"/>
</dbReference>
<dbReference type="EMBL" id="CP136920">
    <property type="protein sequence ID" value="WOO39384.1"/>
    <property type="molecule type" value="Genomic_DNA"/>
</dbReference>
<keyword evidence="5" id="KW-1185">Reference proteome</keyword>
<organism evidence="4 5">
    <name type="scientific">Rubellicoccus peritrichatus</name>
    <dbReference type="NCBI Taxonomy" id="3080537"/>
    <lineage>
        <taxon>Bacteria</taxon>
        <taxon>Pseudomonadati</taxon>
        <taxon>Verrucomicrobiota</taxon>
        <taxon>Opitutia</taxon>
        <taxon>Puniceicoccales</taxon>
        <taxon>Cerasicoccaceae</taxon>
        <taxon>Rubellicoccus</taxon>
    </lineage>
</organism>
<dbReference type="GO" id="GO:0020037">
    <property type="term" value="F:heme binding"/>
    <property type="evidence" value="ECO:0007669"/>
    <property type="project" value="InterPro"/>
</dbReference>
<dbReference type="InterPro" id="IPR022655">
    <property type="entry name" value="DUF1553"/>
</dbReference>